<feature type="compositionally biased region" description="Polar residues" evidence="2">
    <location>
        <begin position="1171"/>
        <end position="1180"/>
    </location>
</feature>
<dbReference type="GO" id="GO:0005938">
    <property type="term" value="C:cell cortex"/>
    <property type="evidence" value="ECO:0007669"/>
    <property type="project" value="EnsemblProtists"/>
</dbReference>
<dbReference type="GO" id="GO:0031267">
    <property type="term" value="F:small GTPase binding"/>
    <property type="evidence" value="ECO:0007669"/>
    <property type="project" value="EnsemblProtists"/>
</dbReference>
<name>F0ZH73_DICPU</name>
<feature type="domain" description="PH" evidence="3">
    <location>
        <begin position="1207"/>
        <end position="1307"/>
    </location>
</feature>
<dbReference type="InterPro" id="IPR001164">
    <property type="entry name" value="ArfGAP_dom"/>
</dbReference>
<dbReference type="InParanoid" id="F0ZH73"/>
<feature type="compositionally biased region" description="Low complexity" evidence="2">
    <location>
        <begin position="188"/>
        <end position="235"/>
    </location>
</feature>
<feature type="domain" description="PH" evidence="3">
    <location>
        <begin position="804"/>
        <end position="900"/>
    </location>
</feature>
<dbReference type="Pfam" id="PF00307">
    <property type="entry name" value="CH"/>
    <property type="match status" value="1"/>
</dbReference>
<feature type="compositionally biased region" description="Polar residues" evidence="2">
    <location>
        <begin position="132"/>
        <end position="154"/>
    </location>
</feature>
<keyword evidence="1" id="KW-0479">Metal-binding</keyword>
<dbReference type="InterPro" id="IPR051092">
    <property type="entry name" value="FYVE_RhoGEF_PH"/>
</dbReference>
<dbReference type="PROSITE" id="PS50010">
    <property type="entry name" value="DH_2"/>
    <property type="match status" value="1"/>
</dbReference>
<dbReference type="STRING" id="5786.F0ZH73"/>
<evidence type="ECO:0000259" key="6">
    <source>
        <dbReference type="PROSITE" id="PS50115"/>
    </source>
</evidence>
<feature type="domain" description="Arf-GAP" evidence="6">
    <location>
        <begin position="963"/>
        <end position="1074"/>
    </location>
</feature>
<dbReference type="CDD" id="cd08204">
    <property type="entry name" value="ArfGap"/>
    <property type="match status" value="1"/>
</dbReference>
<dbReference type="PANTHER" id="PTHR12673:SF245">
    <property type="entry name" value="DH DOMAIN-CONTAINING PROTEIN-RELATED"/>
    <property type="match status" value="1"/>
</dbReference>
<dbReference type="GO" id="GO:0005085">
    <property type="term" value="F:guanyl-nucleotide exchange factor activity"/>
    <property type="evidence" value="ECO:0000318"/>
    <property type="project" value="GO_Central"/>
</dbReference>
<feature type="domain" description="Calponin-homology (CH)" evidence="5">
    <location>
        <begin position="16"/>
        <end position="122"/>
    </location>
</feature>
<dbReference type="FunCoup" id="F0ZH73">
    <property type="interactions" value="19"/>
</dbReference>
<dbReference type="KEGG" id="dpp:DICPUDRAFT_46997"/>
<feature type="compositionally biased region" description="Polar residues" evidence="2">
    <location>
        <begin position="1085"/>
        <end position="1101"/>
    </location>
</feature>
<evidence type="ECO:0008006" key="9">
    <source>
        <dbReference type="Google" id="ProtNLM"/>
    </source>
</evidence>
<evidence type="ECO:0000256" key="2">
    <source>
        <dbReference type="SAM" id="MobiDB-lite"/>
    </source>
</evidence>
<dbReference type="InterPro" id="IPR037278">
    <property type="entry name" value="ARFGAP/RecO"/>
</dbReference>
<accession>F0ZH73</accession>
<dbReference type="SMART" id="SM00325">
    <property type="entry name" value="RhoGEF"/>
    <property type="match status" value="1"/>
</dbReference>
<evidence type="ECO:0000313" key="8">
    <source>
        <dbReference type="Proteomes" id="UP000001064"/>
    </source>
</evidence>
<dbReference type="VEuPathDB" id="AmoebaDB:DICPUDRAFT_46997"/>
<feature type="domain" description="DH" evidence="4">
    <location>
        <begin position="401"/>
        <end position="579"/>
    </location>
</feature>
<dbReference type="SUPFAM" id="SSF57863">
    <property type="entry name" value="ArfGap/RecO-like zinc finger"/>
    <property type="match status" value="1"/>
</dbReference>
<dbReference type="InterPro" id="IPR036872">
    <property type="entry name" value="CH_dom_sf"/>
</dbReference>
<feature type="compositionally biased region" description="Polar residues" evidence="2">
    <location>
        <begin position="1147"/>
        <end position="1157"/>
    </location>
</feature>
<dbReference type="SUPFAM" id="SSF47576">
    <property type="entry name" value="Calponin-homology domain, CH-domain"/>
    <property type="match status" value="1"/>
</dbReference>
<dbReference type="SMART" id="SM00233">
    <property type="entry name" value="PH"/>
    <property type="match status" value="3"/>
</dbReference>
<dbReference type="CDD" id="cd00821">
    <property type="entry name" value="PH"/>
    <property type="match status" value="1"/>
</dbReference>
<reference evidence="8" key="1">
    <citation type="journal article" date="2011" name="Genome Biol.">
        <title>Comparative genomics of the social amoebae Dictyostelium discoideum and Dictyostelium purpureum.</title>
        <authorList>
            <consortium name="US DOE Joint Genome Institute (JGI-PGF)"/>
            <person name="Sucgang R."/>
            <person name="Kuo A."/>
            <person name="Tian X."/>
            <person name="Salerno W."/>
            <person name="Parikh A."/>
            <person name="Feasley C.L."/>
            <person name="Dalin E."/>
            <person name="Tu H."/>
            <person name="Huang E."/>
            <person name="Barry K."/>
            <person name="Lindquist E."/>
            <person name="Shapiro H."/>
            <person name="Bruce D."/>
            <person name="Schmutz J."/>
            <person name="Salamov A."/>
            <person name="Fey P."/>
            <person name="Gaudet P."/>
            <person name="Anjard C."/>
            <person name="Babu M.M."/>
            <person name="Basu S."/>
            <person name="Bushmanova Y."/>
            <person name="van der Wel H."/>
            <person name="Katoh-Kurasawa M."/>
            <person name="Dinh C."/>
            <person name="Coutinho P.M."/>
            <person name="Saito T."/>
            <person name="Elias M."/>
            <person name="Schaap P."/>
            <person name="Kay R.R."/>
            <person name="Henrissat B."/>
            <person name="Eichinger L."/>
            <person name="Rivero F."/>
            <person name="Putnam N.H."/>
            <person name="West C.M."/>
            <person name="Loomis W.F."/>
            <person name="Chisholm R.L."/>
            <person name="Shaulsky G."/>
            <person name="Strassmann J.E."/>
            <person name="Queller D.C."/>
            <person name="Kuspa A."/>
            <person name="Grigoriev I.V."/>
        </authorList>
    </citation>
    <scope>NUCLEOTIDE SEQUENCE [LARGE SCALE GENOMIC DNA]</scope>
    <source>
        <strain evidence="8">QSDP1</strain>
    </source>
</reference>
<dbReference type="SUPFAM" id="SSF48065">
    <property type="entry name" value="DBL homology domain (DH-domain)"/>
    <property type="match status" value="1"/>
</dbReference>
<keyword evidence="1" id="KW-0862">Zinc</keyword>
<feature type="compositionally biased region" description="Basic and acidic residues" evidence="2">
    <location>
        <begin position="1188"/>
        <end position="1208"/>
    </location>
</feature>
<dbReference type="Pfam" id="PF00621">
    <property type="entry name" value="RhoGEF"/>
    <property type="match status" value="1"/>
</dbReference>
<dbReference type="Proteomes" id="UP000001064">
    <property type="component" value="Unassembled WGS sequence"/>
</dbReference>
<dbReference type="InterPro" id="IPR035899">
    <property type="entry name" value="DBL_dom_sf"/>
</dbReference>
<dbReference type="CDD" id="cd00160">
    <property type="entry name" value="RhoGEF"/>
    <property type="match status" value="1"/>
</dbReference>
<dbReference type="RefSeq" id="XP_003286747.1">
    <property type="nucleotide sequence ID" value="XM_003286699.1"/>
</dbReference>
<dbReference type="Gene3D" id="1.20.900.10">
    <property type="entry name" value="Dbl homology (DH) domain"/>
    <property type="match status" value="1"/>
</dbReference>
<dbReference type="OMA" id="IMPLKEP"/>
<feature type="region of interest" description="Disordered" evidence="2">
    <location>
        <begin position="174"/>
        <end position="235"/>
    </location>
</feature>
<dbReference type="OrthoDB" id="18740at2759"/>
<feature type="region of interest" description="Disordered" evidence="2">
    <location>
        <begin position="132"/>
        <end position="155"/>
    </location>
</feature>
<dbReference type="GO" id="GO:0005547">
    <property type="term" value="F:phosphatidylinositol-3,4,5-trisphosphate binding"/>
    <property type="evidence" value="ECO:0007669"/>
    <property type="project" value="EnsemblProtists"/>
</dbReference>
<protein>
    <recommendedName>
        <fullName evidence="9">Pleckstrin domain-containing protein</fullName>
    </recommendedName>
</protein>
<dbReference type="PROSITE" id="PS50003">
    <property type="entry name" value="PH_DOMAIN"/>
    <property type="match status" value="2"/>
</dbReference>
<dbReference type="GO" id="GO:0032009">
    <property type="term" value="C:early phagosome"/>
    <property type="evidence" value="ECO:0007669"/>
    <property type="project" value="EnsemblProtists"/>
</dbReference>
<dbReference type="eggNOG" id="KOG3519">
    <property type="taxonomic scope" value="Eukaryota"/>
</dbReference>
<evidence type="ECO:0000259" key="3">
    <source>
        <dbReference type="PROSITE" id="PS50003"/>
    </source>
</evidence>
<dbReference type="eggNOG" id="KOG0518">
    <property type="taxonomic scope" value="Eukaryota"/>
</dbReference>
<dbReference type="Pfam" id="PF01412">
    <property type="entry name" value="ArfGap"/>
    <property type="match status" value="1"/>
</dbReference>
<dbReference type="Gene3D" id="2.30.29.30">
    <property type="entry name" value="Pleckstrin-homology domain (PH domain)/Phosphotyrosine-binding domain (PTB)"/>
    <property type="match status" value="3"/>
</dbReference>
<feature type="region of interest" description="Disordered" evidence="2">
    <location>
        <begin position="1085"/>
        <end position="1208"/>
    </location>
</feature>
<dbReference type="PROSITE" id="PS50115">
    <property type="entry name" value="ARFGAP"/>
    <property type="match status" value="1"/>
</dbReference>
<gene>
    <name evidence="7" type="ORF">DICPUDRAFT_46997</name>
</gene>
<dbReference type="SUPFAM" id="SSF50729">
    <property type="entry name" value="PH domain-like"/>
    <property type="match status" value="3"/>
</dbReference>
<dbReference type="Gene3D" id="1.10.418.10">
    <property type="entry name" value="Calponin-like domain"/>
    <property type="match status" value="1"/>
</dbReference>
<dbReference type="GO" id="GO:0005856">
    <property type="term" value="C:cytoskeleton"/>
    <property type="evidence" value="ECO:0007669"/>
    <property type="project" value="EnsemblProtists"/>
</dbReference>
<dbReference type="FunFam" id="1.20.900.10:FF:000003">
    <property type="entry name" value="Rho guanine nucleotide exchange factor 10 like"/>
    <property type="match status" value="1"/>
</dbReference>
<proteinExistence type="predicted"/>
<dbReference type="InterPro" id="IPR001849">
    <property type="entry name" value="PH_domain"/>
</dbReference>
<dbReference type="GO" id="GO:0005096">
    <property type="term" value="F:GTPase activator activity"/>
    <property type="evidence" value="ECO:0007669"/>
    <property type="project" value="InterPro"/>
</dbReference>
<dbReference type="InterPro" id="IPR001715">
    <property type="entry name" value="CH_dom"/>
</dbReference>
<dbReference type="GO" id="GO:0005737">
    <property type="term" value="C:cytoplasm"/>
    <property type="evidence" value="ECO:0000318"/>
    <property type="project" value="GO_Central"/>
</dbReference>
<dbReference type="eggNOG" id="KOG0521">
    <property type="taxonomic scope" value="Eukaryota"/>
</dbReference>
<dbReference type="GO" id="GO:0031152">
    <property type="term" value="P:aggregation involved in sorocarp development"/>
    <property type="evidence" value="ECO:0007669"/>
    <property type="project" value="EnsemblProtists"/>
</dbReference>
<dbReference type="Gene3D" id="1.10.220.150">
    <property type="entry name" value="Arf GTPase activating protein"/>
    <property type="match status" value="1"/>
</dbReference>
<dbReference type="SMART" id="SM00105">
    <property type="entry name" value="ArfGap"/>
    <property type="match status" value="1"/>
</dbReference>
<dbReference type="InterPro" id="IPR011993">
    <property type="entry name" value="PH-like_dom_sf"/>
</dbReference>
<dbReference type="GeneID" id="10504141"/>
<keyword evidence="8" id="KW-1185">Reference proteome</keyword>
<dbReference type="GO" id="GO:0035556">
    <property type="term" value="P:intracellular signal transduction"/>
    <property type="evidence" value="ECO:0007669"/>
    <property type="project" value="InterPro"/>
</dbReference>
<evidence type="ECO:0000259" key="4">
    <source>
        <dbReference type="PROSITE" id="PS50010"/>
    </source>
</evidence>
<dbReference type="EMBL" id="GL871018">
    <property type="protein sequence ID" value="EGC36722.1"/>
    <property type="molecule type" value="Genomic_DNA"/>
</dbReference>
<dbReference type="PROSITE" id="PS50096">
    <property type="entry name" value="IQ"/>
    <property type="match status" value="2"/>
</dbReference>
<dbReference type="GO" id="GO:0016020">
    <property type="term" value="C:membrane"/>
    <property type="evidence" value="ECO:0007669"/>
    <property type="project" value="EnsemblProtists"/>
</dbReference>
<feature type="compositionally biased region" description="Low complexity" evidence="2">
    <location>
        <begin position="1119"/>
        <end position="1140"/>
    </location>
</feature>
<evidence type="ECO:0000256" key="1">
    <source>
        <dbReference type="PROSITE-ProRule" id="PRU00288"/>
    </source>
</evidence>
<keyword evidence="1" id="KW-0863">Zinc-finger</keyword>
<evidence type="ECO:0000313" key="7">
    <source>
        <dbReference type="EMBL" id="EGC36722.1"/>
    </source>
</evidence>
<dbReference type="GO" id="GO:0008270">
    <property type="term" value="F:zinc ion binding"/>
    <property type="evidence" value="ECO:0007669"/>
    <property type="project" value="UniProtKB-KW"/>
</dbReference>
<evidence type="ECO:0000259" key="5">
    <source>
        <dbReference type="PROSITE" id="PS50021"/>
    </source>
</evidence>
<dbReference type="PROSITE" id="PS00741">
    <property type="entry name" value="DH_1"/>
    <property type="match status" value="1"/>
</dbReference>
<dbReference type="PANTHER" id="PTHR12673">
    <property type="entry name" value="FACIOGENITAL DYSPLASIA PROTEIN"/>
    <property type="match status" value="1"/>
</dbReference>
<dbReference type="SMART" id="SM00033">
    <property type="entry name" value="CH"/>
    <property type="match status" value="1"/>
</dbReference>
<dbReference type="Pfam" id="PF00169">
    <property type="entry name" value="PH"/>
    <property type="match status" value="2"/>
</dbReference>
<organism evidence="7 8">
    <name type="scientific">Dictyostelium purpureum</name>
    <name type="common">Slime mold</name>
    <dbReference type="NCBI Taxonomy" id="5786"/>
    <lineage>
        <taxon>Eukaryota</taxon>
        <taxon>Amoebozoa</taxon>
        <taxon>Evosea</taxon>
        <taxon>Eumycetozoa</taxon>
        <taxon>Dictyostelia</taxon>
        <taxon>Dictyosteliales</taxon>
        <taxon>Dictyosteliaceae</taxon>
        <taxon>Dictyostelium</taxon>
    </lineage>
</organism>
<dbReference type="PROSITE" id="PS50021">
    <property type="entry name" value="CH"/>
    <property type="match status" value="1"/>
</dbReference>
<dbReference type="InterPro" id="IPR001331">
    <property type="entry name" value="GDS_CDC24_CS"/>
</dbReference>
<dbReference type="PRINTS" id="PR00405">
    <property type="entry name" value="REVINTRACTNG"/>
</dbReference>
<dbReference type="InterPro" id="IPR000219">
    <property type="entry name" value="DH_dom"/>
</dbReference>
<dbReference type="InterPro" id="IPR038508">
    <property type="entry name" value="ArfGAP_dom_sf"/>
</dbReference>
<sequence length="1308" mass="146956">MSVKDYMSSSHANWENIQIDSFTSWINQHLSERGLSVKDLSVDFQDGVLLINLLEILSGKKIPRYVRSPKFLQHKIDNIMIAFGFMEKIFDIKVFGCNAKDIVDGNLKQTMGVIFLLIQKIKVNLHLDHLQQESGSTSPTPDGASSNAPSTTGAAKSGSKLFYRASLATNAVNRFSHITPNRENKENISTTSTTPAPSSTTTSTPSSTVSTTPSSTIPVTNENNVPTVSTNVPTNNNIAPASNGIRILPTTGVSVSTIRSKFLIDEKHNTFSPSSSSSQTEKVLKRTESGHVISGGLSLSGSFDRHDPLTRSVSLIEIKLNDHQTKFYDLKKIIFMQAHIRGFLIRLRWKELLRRYRTKLTQFKQHFEGNSKAHKGLLKAQASIRGKIQRKKLFKMFPLYRRNEIVKEIISTEDKYVHSLATVTTQYLKPSEAFLTTQQVRSIFSQIEIIYRYNSLILEKLQNRNKIWYSSGQKIGDIFIEMSEFLKVYTIYVNNYNNSIQTITECMENQKFAALLDKNRNQLNLDLSAFLIMPIQRLPRYILLLQDLLKNTKETHTDYNDLSIALKKMKDVAEYVNEKKREAENLNQVLNIQSSLTGKFNNLAEPHRRYVKKGTLISNDKIYLYFLFNDLLVKTENKAVTKIRDSARLSSSSGGNSKGTFTFNPKEIVSEGKSKYLNSFFLAGSSLVDNNPDGFTFQIIGVGDANELNNNDSSPTLSFSPFSTSVSNISSTPMSPSPLLSAGSIPTTSISLEALSLNEKMTWMGELDECIYQLLEKTRSKKRSLITDVEELTTLPYDTNVVKDNEFSNVLEKKHSEISWRAKKFYLKNTHLYYHRIPSSEKEPTKIKCINLILCSVKLAQVVDHPHCFQLITPSRIYFFSCSDSTNLFQWISSIRLSIKKKLESLKEEDTISASLSVSFGGSGSAFNPLSSHPPQKNLELQHSLSSSLNSTPTVSSPTISSPSSATTIASQESILNIAGNNLCAECGACDPSWVSINYGVVVCLDCSSIHKNLPDNNVKSVRSLSVAFSDIVKKQEGNTKANSRYERNIPTNIVKPNPKDNYETKLTWIKAKYLTQTPSSDNLASIQITSDSPSLNPSSPQKDENVKLESISGRNTPSIEINNDNSNNNNIDNTSNNNDRPITPTPVASNINNERPTTPKEEVIEGLNLKSGTDTSNGKGTWRSGNHHSERKASFLDKPSRVPPQKREHEGYLYKTSRPTSKDAGDWKKYLFIFKDDVITYYKVSKKNKKKEKGIIDLFHSVKQEFDRPKQKYSFTLITSQRLYFLAAETEEEMKSWLDVLNSAIKP</sequence>